<accession>A0A6J5NDJ8</accession>
<sequence length="139" mass="16496">MTRSKECFKCKTVKPLDEFYKHQRMADGHLNKCKCCAKKDVSQHRVINIEKIREYDRVRGKLPHRIELKNKINKRWRKAHPDRSNAQQKLRKAVKSGKVKKHPCWVCGEKAEAHHPDYSRPLDVVWLCSIHHSQTHNLI</sequence>
<gene>
    <name evidence="1" type="ORF">UFOVP409_30</name>
    <name evidence="2" type="ORF">UFOVP684_5</name>
</gene>
<reference evidence="2" key="1">
    <citation type="submission" date="2020-04" db="EMBL/GenBank/DDBJ databases">
        <authorList>
            <person name="Chiriac C."/>
            <person name="Salcher M."/>
            <person name="Ghai R."/>
            <person name="Kavagutti S V."/>
        </authorList>
    </citation>
    <scope>NUCLEOTIDE SEQUENCE</scope>
</reference>
<dbReference type="EMBL" id="LR796652">
    <property type="protein sequence ID" value="CAB4157179.1"/>
    <property type="molecule type" value="Genomic_DNA"/>
</dbReference>
<evidence type="ECO:0000313" key="2">
    <source>
        <dbReference type="EMBL" id="CAB4157179.1"/>
    </source>
</evidence>
<proteinExistence type="predicted"/>
<dbReference type="EMBL" id="LR796382">
    <property type="protein sequence ID" value="CAB4140346.1"/>
    <property type="molecule type" value="Genomic_DNA"/>
</dbReference>
<protein>
    <submittedName>
        <fullName evidence="2">Uncharacterized protein</fullName>
    </submittedName>
</protein>
<organism evidence="2">
    <name type="scientific">uncultured Caudovirales phage</name>
    <dbReference type="NCBI Taxonomy" id="2100421"/>
    <lineage>
        <taxon>Viruses</taxon>
        <taxon>Duplodnaviria</taxon>
        <taxon>Heunggongvirae</taxon>
        <taxon>Uroviricota</taxon>
        <taxon>Caudoviricetes</taxon>
        <taxon>Peduoviridae</taxon>
        <taxon>Maltschvirus</taxon>
        <taxon>Maltschvirus maltsch</taxon>
    </lineage>
</organism>
<evidence type="ECO:0000313" key="1">
    <source>
        <dbReference type="EMBL" id="CAB4140346.1"/>
    </source>
</evidence>
<name>A0A6J5NDJ8_9CAUD</name>